<proteinExistence type="predicted"/>
<protein>
    <submittedName>
        <fullName evidence="1">Uncharacterized protein</fullName>
    </submittedName>
</protein>
<reference evidence="1" key="1">
    <citation type="submission" date="2018-05" db="EMBL/GenBank/DDBJ databases">
        <authorList>
            <person name="Lanie J.A."/>
            <person name="Ng W.-L."/>
            <person name="Kazmierczak K.M."/>
            <person name="Andrzejewski T.M."/>
            <person name="Davidsen T.M."/>
            <person name="Wayne K.J."/>
            <person name="Tettelin H."/>
            <person name="Glass J.I."/>
            <person name="Rusch D."/>
            <person name="Podicherti R."/>
            <person name="Tsui H.-C.T."/>
            <person name="Winkler M.E."/>
        </authorList>
    </citation>
    <scope>NUCLEOTIDE SEQUENCE</scope>
</reference>
<accession>A0A381Z4Q2</accession>
<evidence type="ECO:0000313" key="1">
    <source>
        <dbReference type="EMBL" id="SVA84256.1"/>
    </source>
</evidence>
<gene>
    <name evidence="1" type="ORF">METZ01_LOCUS137110</name>
</gene>
<dbReference type="AlphaFoldDB" id="A0A381Z4Q2"/>
<sequence length="39" mass="4427">MLNILFLGLVVGASLLFMFTLVWAEKQTRNNRIVSNSDD</sequence>
<name>A0A381Z4Q2_9ZZZZ</name>
<dbReference type="EMBL" id="UINC01019951">
    <property type="protein sequence ID" value="SVA84256.1"/>
    <property type="molecule type" value="Genomic_DNA"/>
</dbReference>
<organism evidence="1">
    <name type="scientific">marine metagenome</name>
    <dbReference type="NCBI Taxonomy" id="408172"/>
    <lineage>
        <taxon>unclassified sequences</taxon>
        <taxon>metagenomes</taxon>
        <taxon>ecological metagenomes</taxon>
    </lineage>
</organism>